<evidence type="ECO:0000313" key="5">
    <source>
        <dbReference type="WBParaSite" id="HPBE_0000641001-mRNA-1"/>
    </source>
</evidence>
<dbReference type="Gene3D" id="1.20.1070.10">
    <property type="entry name" value="Rhodopsin 7-helix transmembrane proteins"/>
    <property type="match status" value="1"/>
</dbReference>
<feature type="transmembrane region" description="Helical" evidence="1">
    <location>
        <begin position="49"/>
        <end position="67"/>
    </location>
</feature>
<dbReference type="AlphaFoldDB" id="A0A183FHW4"/>
<dbReference type="PANTHER" id="PTHR23017">
    <property type="entry name" value="SERPENTINE RECEPTOR, CLASS X"/>
    <property type="match status" value="1"/>
</dbReference>
<accession>A0A3P8AUB5</accession>
<reference evidence="3 4" key="1">
    <citation type="submission" date="2018-11" db="EMBL/GenBank/DDBJ databases">
        <authorList>
            <consortium name="Pathogen Informatics"/>
        </authorList>
    </citation>
    <scope>NUCLEOTIDE SEQUENCE [LARGE SCALE GENOMIC DNA]</scope>
</reference>
<gene>
    <name evidence="3" type="ORF">HPBE_LOCUS6411</name>
</gene>
<keyword evidence="1" id="KW-1133">Transmembrane helix</keyword>
<sequence length="166" mass="18907">MSSGRISEKGTISFLGMAISWFAVVLIRRLRSMANPFGHMIGSQAIAEATHLTLIAVYYCPMVFFDIEFLKRYSHYCGVLLIVFFEIALYSHVIISINRFCAIYYPLHYGKIFSLVPLPGKDALGQKLAAKHNPCCGGKCSPMRWRGTIYLETYLWGRIHERLTCE</sequence>
<dbReference type="CDD" id="cd00637">
    <property type="entry name" value="7tm_classA_rhodopsin-like"/>
    <property type="match status" value="1"/>
</dbReference>
<evidence type="ECO:0000259" key="2">
    <source>
        <dbReference type="Pfam" id="PF10328"/>
    </source>
</evidence>
<organism evidence="4 5">
    <name type="scientific">Heligmosomoides polygyrus</name>
    <name type="common">Parasitic roundworm</name>
    <dbReference type="NCBI Taxonomy" id="6339"/>
    <lineage>
        <taxon>Eukaryota</taxon>
        <taxon>Metazoa</taxon>
        <taxon>Ecdysozoa</taxon>
        <taxon>Nematoda</taxon>
        <taxon>Chromadorea</taxon>
        <taxon>Rhabditida</taxon>
        <taxon>Rhabditina</taxon>
        <taxon>Rhabditomorpha</taxon>
        <taxon>Strongyloidea</taxon>
        <taxon>Heligmosomidae</taxon>
        <taxon>Heligmosomoides</taxon>
    </lineage>
</organism>
<feature type="transmembrane region" description="Helical" evidence="1">
    <location>
        <begin position="73"/>
        <end position="95"/>
    </location>
</feature>
<feature type="domain" description="7TM GPCR serpentine receptor class x (Srx)" evidence="2">
    <location>
        <begin position="12"/>
        <end position="114"/>
    </location>
</feature>
<dbReference type="OrthoDB" id="5825164at2759"/>
<dbReference type="Pfam" id="PF10328">
    <property type="entry name" value="7TM_GPCR_Srx"/>
    <property type="match status" value="1"/>
</dbReference>
<proteinExistence type="predicted"/>
<accession>A0A183FHW4</accession>
<evidence type="ECO:0000313" key="3">
    <source>
        <dbReference type="EMBL" id="VDO68128.1"/>
    </source>
</evidence>
<keyword evidence="1" id="KW-0812">Transmembrane</keyword>
<dbReference type="SUPFAM" id="SSF81321">
    <property type="entry name" value="Family A G protein-coupled receptor-like"/>
    <property type="match status" value="1"/>
</dbReference>
<reference evidence="5" key="2">
    <citation type="submission" date="2019-09" db="UniProtKB">
        <authorList>
            <consortium name="WormBaseParasite"/>
        </authorList>
    </citation>
    <scope>IDENTIFICATION</scope>
</reference>
<dbReference type="PANTHER" id="PTHR23017:SF44">
    <property type="entry name" value="G-PROTEIN COUPLED RECEPTORS FAMILY 1 PROFILE DOMAIN-CONTAINING PROTEIN"/>
    <property type="match status" value="1"/>
</dbReference>
<dbReference type="InterPro" id="IPR019430">
    <property type="entry name" value="7TM_GPCR_serpentine_rcpt_Srx"/>
</dbReference>
<evidence type="ECO:0000313" key="4">
    <source>
        <dbReference type="Proteomes" id="UP000050761"/>
    </source>
</evidence>
<name>A0A183FHW4_HELPZ</name>
<evidence type="ECO:0000256" key="1">
    <source>
        <dbReference type="SAM" id="Phobius"/>
    </source>
</evidence>
<dbReference type="WBParaSite" id="HPBE_0000641001-mRNA-1">
    <property type="protein sequence ID" value="HPBE_0000641001-mRNA-1"/>
    <property type="gene ID" value="HPBE_0000641001"/>
</dbReference>
<keyword evidence="1" id="KW-0472">Membrane</keyword>
<dbReference type="EMBL" id="UZAH01025658">
    <property type="protein sequence ID" value="VDO68128.1"/>
    <property type="molecule type" value="Genomic_DNA"/>
</dbReference>
<keyword evidence="4" id="KW-1185">Reference proteome</keyword>
<protein>
    <submittedName>
        <fullName evidence="5">7TM_GPCR_Srx domain-containing protein</fullName>
    </submittedName>
</protein>
<dbReference type="Proteomes" id="UP000050761">
    <property type="component" value="Unassembled WGS sequence"/>
</dbReference>
<feature type="transmembrane region" description="Helical" evidence="1">
    <location>
        <begin position="12"/>
        <end position="28"/>
    </location>
</feature>